<dbReference type="PANTHER" id="PTHR24026:SF125">
    <property type="entry name" value="FAT-LIKE CADHERIN-RELATED TUMOR SUPPRESSOR HOMOLOG"/>
    <property type="match status" value="1"/>
</dbReference>
<evidence type="ECO:0000256" key="7">
    <source>
        <dbReference type="PROSITE-ProRule" id="PRU00043"/>
    </source>
</evidence>
<dbReference type="eggNOG" id="KOG4289">
    <property type="taxonomic scope" value="Eukaryota"/>
</dbReference>
<dbReference type="PANTHER" id="PTHR24026">
    <property type="entry name" value="FAT ATYPICAL CADHERIN-RELATED"/>
    <property type="match status" value="1"/>
</dbReference>
<evidence type="ECO:0000259" key="9">
    <source>
        <dbReference type="PROSITE" id="PS50268"/>
    </source>
</evidence>
<comment type="subcellular location">
    <subcellularLocation>
        <location evidence="1">Membrane</location>
    </subcellularLocation>
</comment>
<dbReference type="Proteomes" id="UP000001593">
    <property type="component" value="Unassembled WGS sequence"/>
</dbReference>
<dbReference type="HOGENOM" id="CLU_127435_0_0_1"/>
<keyword evidence="3" id="KW-0677">Repeat</keyword>
<dbReference type="OMA" id="KEVCEYP"/>
<dbReference type="FunFam" id="2.60.40.60:FF:000020">
    <property type="entry name" value="Dachsous cadherin-related 1b"/>
    <property type="match status" value="1"/>
</dbReference>
<dbReference type="PROSITE" id="PS50268">
    <property type="entry name" value="CADHERIN_2"/>
    <property type="match status" value="2"/>
</dbReference>
<gene>
    <name evidence="10" type="ORF">NEMVEDRAFT_v1g4597</name>
</gene>
<feature type="non-terminal residue" evidence="10">
    <location>
        <position position="175"/>
    </location>
</feature>
<evidence type="ECO:0000256" key="3">
    <source>
        <dbReference type="ARBA" id="ARBA00022737"/>
    </source>
</evidence>
<dbReference type="InParanoid" id="A7T9P1"/>
<dbReference type="InterPro" id="IPR020894">
    <property type="entry name" value="Cadherin_CS"/>
</dbReference>
<evidence type="ECO:0000256" key="6">
    <source>
        <dbReference type="ARBA" id="ARBA00023136"/>
    </source>
</evidence>
<dbReference type="SMART" id="SM00112">
    <property type="entry name" value="CA"/>
    <property type="match status" value="1"/>
</dbReference>
<feature type="domain" description="Cadherin" evidence="9">
    <location>
        <begin position="34"/>
        <end position="143"/>
    </location>
</feature>
<evidence type="ECO:0000256" key="2">
    <source>
        <dbReference type="ARBA" id="ARBA00022692"/>
    </source>
</evidence>
<evidence type="ECO:0000256" key="5">
    <source>
        <dbReference type="ARBA" id="ARBA00022989"/>
    </source>
</evidence>
<proteinExistence type="predicted"/>
<feature type="region of interest" description="Disordered" evidence="8">
    <location>
        <begin position="154"/>
        <end position="175"/>
    </location>
</feature>
<dbReference type="EMBL" id="DS473521">
    <property type="protein sequence ID" value="EDO27282.1"/>
    <property type="molecule type" value="Genomic_DNA"/>
</dbReference>
<evidence type="ECO:0000256" key="1">
    <source>
        <dbReference type="ARBA" id="ARBA00004370"/>
    </source>
</evidence>
<dbReference type="CDD" id="cd11304">
    <property type="entry name" value="Cadherin_repeat"/>
    <property type="match status" value="3"/>
</dbReference>
<dbReference type="PRINTS" id="PR00205">
    <property type="entry name" value="CADHERIN"/>
</dbReference>
<dbReference type="AlphaFoldDB" id="A7T9P1"/>
<dbReference type="GO" id="GO:0005886">
    <property type="term" value="C:plasma membrane"/>
    <property type="evidence" value="ECO:0007669"/>
    <property type="project" value="InterPro"/>
</dbReference>
<dbReference type="Gene3D" id="2.60.40.60">
    <property type="entry name" value="Cadherins"/>
    <property type="match status" value="3"/>
</dbReference>
<dbReference type="PhylomeDB" id="A7T9P1"/>
<dbReference type="InterPro" id="IPR002126">
    <property type="entry name" value="Cadherin-like_dom"/>
</dbReference>
<evidence type="ECO:0000256" key="4">
    <source>
        <dbReference type="ARBA" id="ARBA00022837"/>
    </source>
</evidence>
<dbReference type="PROSITE" id="PS00232">
    <property type="entry name" value="CADHERIN_1"/>
    <property type="match status" value="2"/>
</dbReference>
<feature type="non-terminal residue" evidence="10">
    <location>
        <position position="1"/>
    </location>
</feature>
<sequence length="175" mass="18561">LLSQAKDKGSPSLESNTTIEISLIDTNDNVPKFSSPVYYASVPENAYGGYQVIRVSATDADEGTNAQLAYNIVSGGDGKFIIEGLFTLDPVLGSIRVSRPLDRETNKTITLTVLAKDQGIPQLSDQASVVIYLTDVNDNAPVIRPRNMSAAVPENMPVGTTVGEVSASDNDIGTN</sequence>
<keyword evidence="4 7" id="KW-0106">Calcium</keyword>
<name>A7T9P1_NEMVE</name>
<keyword evidence="6" id="KW-0472">Membrane</keyword>
<evidence type="ECO:0000313" key="11">
    <source>
        <dbReference type="Proteomes" id="UP000001593"/>
    </source>
</evidence>
<accession>A7T9P1</accession>
<dbReference type="InterPro" id="IPR015919">
    <property type="entry name" value="Cadherin-like_sf"/>
</dbReference>
<dbReference type="GO" id="GO:0007156">
    <property type="term" value="P:homophilic cell adhesion via plasma membrane adhesion molecules"/>
    <property type="evidence" value="ECO:0007669"/>
    <property type="project" value="InterPro"/>
</dbReference>
<protein>
    <recommendedName>
        <fullName evidence="9">Cadherin domain-containing protein</fullName>
    </recommendedName>
</protein>
<organism evidence="10 11">
    <name type="scientific">Nematostella vectensis</name>
    <name type="common">Starlet sea anemone</name>
    <dbReference type="NCBI Taxonomy" id="45351"/>
    <lineage>
        <taxon>Eukaryota</taxon>
        <taxon>Metazoa</taxon>
        <taxon>Cnidaria</taxon>
        <taxon>Anthozoa</taxon>
        <taxon>Hexacorallia</taxon>
        <taxon>Actiniaria</taxon>
        <taxon>Edwardsiidae</taxon>
        <taxon>Nematostella</taxon>
    </lineage>
</organism>
<reference evidence="10 11" key="1">
    <citation type="journal article" date="2007" name="Science">
        <title>Sea anemone genome reveals ancestral eumetazoan gene repertoire and genomic organization.</title>
        <authorList>
            <person name="Putnam N.H."/>
            <person name="Srivastava M."/>
            <person name="Hellsten U."/>
            <person name="Dirks B."/>
            <person name="Chapman J."/>
            <person name="Salamov A."/>
            <person name="Terry A."/>
            <person name="Shapiro H."/>
            <person name="Lindquist E."/>
            <person name="Kapitonov V.V."/>
            <person name="Jurka J."/>
            <person name="Genikhovich G."/>
            <person name="Grigoriev I.V."/>
            <person name="Lucas S.M."/>
            <person name="Steele R.E."/>
            <person name="Finnerty J.R."/>
            <person name="Technau U."/>
            <person name="Martindale M.Q."/>
            <person name="Rokhsar D.S."/>
        </authorList>
    </citation>
    <scope>NUCLEOTIDE SEQUENCE [LARGE SCALE GENOMIC DNA]</scope>
    <source>
        <strain evidence="11">CH2 X CH6</strain>
    </source>
</reference>
<dbReference type="GO" id="GO:0005509">
    <property type="term" value="F:calcium ion binding"/>
    <property type="evidence" value="ECO:0007669"/>
    <property type="project" value="UniProtKB-UniRule"/>
</dbReference>
<dbReference type="SUPFAM" id="SSF49313">
    <property type="entry name" value="Cadherin-like"/>
    <property type="match status" value="2"/>
</dbReference>
<keyword evidence="2" id="KW-0812">Transmembrane</keyword>
<keyword evidence="11" id="KW-1185">Reference proteome</keyword>
<dbReference type="Pfam" id="PF00028">
    <property type="entry name" value="Cadherin"/>
    <property type="match status" value="1"/>
</dbReference>
<evidence type="ECO:0000313" key="10">
    <source>
        <dbReference type="EMBL" id="EDO27282.1"/>
    </source>
</evidence>
<evidence type="ECO:0000256" key="8">
    <source>
        <dbReference type="SAM" id="MobiDB-lite"/>
    </source>
</evidence>
<keyword evidence="5" id="KW-1133">Transmembrane helix</keyword>
<feature type="domain" description="Cadherin" evidence="9">
    <location>
        <begin position="1"/>
        <end position="33"/>
    </location>
</feature>